<evidence type="ECO:0000256" key="3">
    <source>
        <dbReference type="ARBA" id="ARBA00022989"/>
    </source>
</evidence>
<comment type="subcellular location">
    <subcellularLocation>
        <location evidence="1">Membrane</location>
        <topology evidence="1">Multi-pass membrane protein</topology>
    </subcellularLocation>
</comment>
<feature type="domain" description="O-antigen ligase-related" evidence="6">
    <location>
        <begin position="202"/>
        <end position="368"/>
    </location>
</feature>
<dbReference type="STRING" id="1453497.AT15_07285"/>
<comment type="caution">
    <text evidence="7">The sequence shown here is derived from an EMBL/GenBank/DDBJ whole genome shotgun (WGS) entry which is preliminary data.</text>
</comment>
<protein>
    <recommendedName>
        <fullName evidence="6">O-antigen ligase-related domain-containing protein</fullName>
    </recommendedName>
</protein>
<reference evidence="7 8" key="1">
    <citation type="submission" date="2014-02" db="EMBL/GenBank/DDBJ databases">
        <title>Kosmotoga genome sequencing.</title>
        <authorList>
            <person name="Pollo S.M."/>
            <person name="Charchuk R."/>
            <person name="Nesbo C.L."/>
        </authorList>
    </citation>
    <scope>NUCLEOTIDE SEQUENCE [LARGE SCALE GENOMIC DNA]</scope>
    <source>
        <strain evidence="7 8">S304</strain>
    </source>
</reference>
<organism evidence="7 8">
    <name type="scientific">Kosmotoga arenicorallina S304</name>
    <dbReference type="NCBI Taxonomy" id="1453497"/>
    <lineage>
        <taxon>Bacteria</taxon>
        <taxon>Thermotogati</taxon>
        <taxon>Thermotogota</taxon>
        <taxon>Thermotogae</taxon>
        <taxon>Kosmotogales</taxon>
        <taxon>Kosmotogaceae</taxon>
        <taxon>Kosmotoga</taxon>
    </lineage>
</organism>
<dbReference type="GO" id="GO:0016020">
    <property type="term" value="C:membrane"/>
    <property type="evidence" value="ECO:0007669"/>
    <property type="project" value="UniProtKB-SubCell"/>
</dbReference>
<keyword evidence="3 5" id="KW-1133">Transmembrane helix</keyword>
<evidence type="ECO:0000256" key="4">
    <source>
        <dbReference type="ARBA" id="ARBA00023136"/>
    </source>
</evidence>
<keyword evidence="4 5" id="KW-0472">Membrane</keyword>
<feature type="transmembrane region" description="Helical" evidence="5">
    <location>
        <begin position="243"/>
        <end position="266"/>
    </location>
</feature>
<feature type="transmembrane region" description="Helical" evidence="5">
    <location>
        <begin position="157"/>
        <end position="182"/>
    </location>
</feature>
<feature type="transmembrane region" description="Helical" evidence="5">
    <location>
        <begin position="218"/>
        <end position="236"/>
    </location>
</feature>
<feature type="transmembrane region" description="Helical" evidence="5">
    <location>
        <begin position="454"/>
        <end position="475"/>
    </location>
</feature>
<dbReference type="PANTHER" id="PTHR37422">
    <property type="entry name" value="TEICHURONIC ACID BIOSYNTHESIS PROTEIN TUAE"/>
    <property type="match status" value="1"/>
</dbReference>
<dbReference type="AlphaFoldDB" id="A0A176K2T5"/>
<feature type="transmembrane region" description="Helical" evidence="5">
    <location>
        <begin position="113"/>
        <end position="137"/>
    </location>
</feature>
<keyword evidence="8" id="KW-1185">Reference proteome</keyword>
<gene>
    <name evidence="7" type="ORF">AT15_07285</name>
</gene>
<proteinExistence type="predicted"/>
<name>A0A176K2T5_9BACT</name>
<dbReference type="PANTHER" id="PTHR37422:SF23">
    <property type="entry name" value="TEICHURONIC ACID BIOSYNTHESIS PROTEIN TUAE"/>
    <property type="match status" value="1"/>
</dbReference>
<dbReference type="InterPro" id="IPR007016">
    <property type="entry name" value="O-antigen_ligase-rel_domated"/>
</dbReference>
<feature type="transmembrane region" description="Helical" evidence="5">
    <location>
        <begin position="353"/>
        <end position="380"/>
    </location>
</feature>
<sequence length="935" mass="106023">MKRDKLLYSLLVAGSFFFTPKGLTWDMGLPKFYYASILLSIIFIFEATDILRSKRNLIIPVYFLPLLAFGIYAVVSTLFIDITEVILSSLGFAAILLVFISFSLMISKKNISFILWLLQLFVFSGMIIAIDALTSFYTGKSLLWGNEFSGAMSRGNISSLIGNVNFTTDLMGMLLPFTAFLATSKRKLWKYDRLRKIVFSIAFSLFLSVVMAGQTRGVYIALFGVLVLIAMGITLARLKGVRILNAFHVSALVFIVVLTVLLIIGYSTDSPFTKGAFQITERISNIPGDRTSIDVRMLQWKAAIKQWNSRKLTGTGFGTYKFYSSENMSRVVSDEPKYMYVNGLLSIRAHNEFIQILAETGILGISLIVLSLLGFVWFFFKNIFSQEEPEKLMLFLVSTASLVVIVLHSVVSFPSHLMPNALIAVLALGIATSNELRGFKSFNIVIRGKFSRAFVILLMISIPLAGTVLMSRNYFFEAYFTKGYLDKLRFDAASAVIPDLRNSIGKIKADILDLENFQGQFSAFATGTYLESNLPAYKSSYPKAPEPFLLELINKKRLETVQSIEQELRRNLKKAADSLTEAQNQGNDSFYSALYNLKSALSFEDHSGLPKTYLALLMTTGSWVEDLSLRLFNLPDPMEQLNNFFNGTNGYNEFINLEEPRALVKPLLVEKRHLPLKELPELIKSYSTEASLTRILKDMDISLLFGFQSIFDSIDMAIAGLHIVPDPKVFRFVANQYFNAFSKSFSVLKELDKLKTHLYTASRNAIEDLKSKIASIPDKYREQYEYLYDTAIALNPGGWNINPDWENVYSTYMRQLLLIYGNGAIEKCIEVAQKELKACEVMKETHWGIPDMSFEVLIAFADATGDSELKSKILALYEPAYLWNKRLVDSFYDEKIKHLDENSDIRQRYLNALERMKVFIRKYESKKTGDNPRFF</sequence>
<dbReference type="EMBL" id="JFHK01000004">
    <property type="protein sequence ID" value="OAA31292.1"/>
    <property type="molecule type" value="Genomic_DNA"/>
</dbReference>
<feature type="transmembrane region" description="Helical" evidence="5">
    <location>
        <begin position="58"/>
        <end position="80"/>
    </location>
</feature>
<dbReference type="InterPro" id="IPR051533">
    <property type="entry name" value="WaaL-like"/>
</dbReference>
<dbReference type="Pfam" id="PF04932">
    <property type="entry name" value="Wzy_C"/>
    <property type="match status" value="1"/>
</dbReference>
<dbReference type="OrthoDB" id="39022at2"/>
<feature type="transmembrane region" description="Helical" evidence="5">
    <location>
        <begin position="86"/>
        <end position="106"/>
    </location>
</feature>
<feature type="transmembrane region" description="Helical" evidence="5">
    <location>
        <begin position="392"/>
        <end position="411"/>
    </location>
</feature>
<evidence type="ECO:0000313" key="7">
    <source>
        <dbReference type="EMBL" id="OAA31292.1"/>
    </source>
</evidence>
<evidence type="ECO:0000256" key="1">
    <source>
        <dbReference type="ARBA" id="ARBA00004141"/>
    </source>
</evidence>
<evidence type="ECO:0000259" key="6">
    <source>
        <dbReference type="Pfam" id="PF04932"/>
    </source>
</evidence>
<evidence type="ECO:0000256" key="2">
    <source>
        <dbReference type="ARBA" id="ARBA00022692"/>
    </source>
</evidence>
<keyword evidence="2 5" id="KW-0812">Transmembrane</keyword>
<accession>A0A176K2T5</accession>
<evidence type="ECO:0000313" key="8">
    <source>
        <dbReference type="Proteomes" id="UP000077339"/>
    </source>
</evidence>
<evidence type="ECO:0000256" key="5">
    <source>
        <dbReference type="SAM" id="Phobius"/>
    </source>
</evidence>
<dbReference type="RefSeq" id="WP_068346311.1">
    <property type="nucleotide sequence ID" value="NZ_JFHK01000004.1"/>
</dbReference>
<feature type="transmembrane region" description="Helical" evidence="5">
    <location>
        <begin position="194"/>
        <end position="212"/>
    </location>
</feature>
<dbReference type="PATRIC" id="fig|1453497.3.peg.1451"/>
<feature type="transmembrane region" description="Helical" evidence="5">
    <location>
        <begin position="417"/>
        <end position="433"/>
    </location>
</feature>
<feature type="transmembrane region" description="Helical" evidence="5">
    <location>
        <begin position="32"/>
        <end position="51"/>
    </location>
</feature>
<dbReference type="Proteomes" id="UP000077339">
    <property type="component" value="Unassembled WGS sequence"/>
</dbReference>